<dbReference type="EMBL" id="CM004392">
    <property type="protein sequence ID" value="OAY47018.1"/>
    <property type="molecule type" value="Genomic_DNA"/>
</dbReference>
<feature type="binding site" evidence="5">
    <location>
        <position position="199"/>
    </location>
    <ligand>
        <name>Zn(2+)</name>
        <dbReference type="ChEBI" id="CHEBI:29105"/>
    </ligand>
</feature>
<feature type="transmembrane region" description="Helical" evidence="6">
    <location>
        <begin position="307"/>
        <end position="325"/>
    </location>
</feature>
<evidence type="ECO:0008006" key="9">
    <source>
        <dbReference type="Google" id="ProtNLM"/>
    </source>
</evidence>
<feature type="transmembrane region" description="Helical" evidence="6">
    <location>
        <begin position="274"/>
        <end position="295"/>
    </location>
</feature>
<dbReference type="Pfam" id="PF03006">
    <property type="entry name" value="HlyIII"/>
    <property type="match status" value="1"/>
</dbReference>
<dbReference type="GO" id="GO:0046872">
    <property type="term" value="F:metal ion binding"/>
    <property type="evidence" value="ECO:0007669"/>
    <property type="project" value="UniProtKB-KW"/>
</dbReference>
<keyword evidence="8" id="KW-1185">Reference proteome</keyword>
<feature type="transmembrane region" description="Helical" evidence="6">
    <location>
        <begin position="181"/>
        <end position="203"/>
    </location>
</feature>
<feature type="transmembrane region" description="Helical" evidence="6">
    <location>
        <begin position="242"/>
        <end position="262"/>
    </location>
</feature>
<sequence>MDVGVFFQRKPKKMDFHQTPRSHDVVSPQKAYKNKDDEGLDLHNHGTLHKGIKRYDLKSFWELPDHMKDNEFILNYYRVCWPLKEALFSIFRWHNETLNVWTHLIGFLLFLGLTMANIMQVPQIADLLCLFTRSILTSAEANFSHNSEELFLGTRELVDLKLITSSKTITPPVTTVTRWPFFVFLGGSMFCLLSSSICHLFSCHSRTLNIFLLRIDYVGITTMIITSFFPPIYYIFLCDSHWQYIYLGGITAMGMFTILTLLSPSLSTGKFRAFRALLFSSMGFFGMIPAVHGTIVNWTNPKRNTLLAYECSMALFYLVGTGFYVSRIPERFKPGWFDLAGHSHQIFHVFVVLGALAHYGATLVFLEYRDHVGC</sequence>
<feature type="transmembrane region" description="Helical" evidence="6">
    <location>
        <begin position="215"/>
        <end position="236"/>
    </location>
</feature>
<proteinExistence type="predicted"/>
<evidence type="ECO:0000256" key="1">
    <source>
        <dbReference type="ARBA" id="ARBA00004141"/>
    </source>
</evidence>
<comment type="subcellular location">
    <subcellularLocation>
        <location evidence="1">Membrane</location>
        <topology evidence="1">Multi-pass membrane protein</topology>
    </subcellularLocation>
</comment>
<evidence type="ECO:0000256" key="6">
    <source>
        <dbReference type="SAM" id="Phobius"/>
    </source>
</evidence>
<gene>
    <name evidence="7" type="ORF">MANES_06G045900v8</name>
</gene>
<dbReference type="GO" id="GO:0016020">
    <property type="term" value="C:membrane"/>
    <property type="evidence" value="ECO:0007669"/>
    <property type="project" value="UniProtKB-SubCell"/>
</dbReference>
<evidence type="ECO:0000313" key="8">
    <source>
        <dbReference type="Proteomes" id="UP000091857"/>
    </source>
</evidence>
<keyword evidence="3 6" id="KW-1133">Transmembrane helix</keyword>
<protein>
    <recommendedName>
        <fullName evidence="9">Heptahelical transmembrane protein 1-like</fullName>
    </recommendedName>
</protein>
<evidence type="ECO:0000256" key="3">
    <source>
        <dbReference type="ARBA" id="ARBA00022989"/>
    </source>
</evidence>
<dbReference type="InterPro" id="IPR004254">
    <property type="entry name" value="AdipoR/HlyIII-related"/>
</dbReference>
<evidence type="ECO:0000313" key="7">
    <source>
        <dbReference type="EMBL" id="OAY47018.1"/>
    </source>
</evidence>
<dbReference type="Proteomes" id="UP000091857">
    <property type="component" value="Chromosome 6"/>
</dbReference>
<organism evidence="7 8">
    <name type="scientific">Manihot esculenta</name>
    <name type="common">Cassava</name>
    <name type="synonym">Jatropha manihot</name>
    <dbReference type="NCBI Taxonomy" id="3983"/>
    <lineage>
        <taxon>Eukaryota</taxon>
        <taxon>Viridiplantae</taxon>
        <taxon>Streptophyta</taxon>
        <taxon>Embryophyta</taxon>
        <taxon>Tracheophyta</taxon>
        <taxon>Spermatophyta</taxon>
        <taxon>Magnoliopsida</taxon>
        <taxon>eudicotyledons</taxon>
        <taxon>Gunneridae</taxon>
        <taxon>Pentapetalae</taxon>
        <taxon>rosids</taxon>
        <taxon>fabids</taxon>
        <taxon>Malpighiales</taxon>
        <taxon>Euphorbiaceae</taxon>
        <taxon>Crotonoideae</taxon>
        <taxon>Manihoteae</taxon>
        <taxon>Manihot</taxon>
    </lineage>
</organism>
<dbReference type="GO" id="GO:0009744">
    <property type="term" value="P:response to sucrose"/>
    <property type="evidence" value="ECO:0007669"/>
    <property type="project" value="UniProtKB-ARBA"/>
</dbReference>
<evidence type="ECO:0000256" key="5">
    <source>
        <dbReference type="PIRSR" id="PIRSR604254-1"/>
    </source>
</evidence>
<dbReference type="PANTHER" id="PTHR20855:SF115">
    <property type="entry name" value="HEPTAHELICAL TRANSMEMBRANE PROTEIN 1"/>
    <property type="match status" value="1"/>
</dbReference>
<feature type="binding site" evidence="5">
    <location>
        <position position="348"/>
    </location>
    <ligand>
        <name>Zn(2+)</name>
        <dbReference type="ChEBI" id="CHEBI:29105"/>
    </ligand>
</feature>
<feature type="binding site" evidence="5">
    <location>
        <position position="344"/>
    </location>
    <ligand>
        <name>Zn(2+)</name>
        <dbReference type="ChEBI" id="CHEBI:29105"/>
    </ligand>
</feature>
<evidence type="ECO:0000256" key="4">
    <source>
        <dbReference type="ARBA" id="ARBA00023136"/>
    </source>
</evidence>
<dbReference type="Gramene" id="Manes.06G045900.1.v8.1">
    <property type="protein sequence ID" value="Manes.06G045900.1.v8.1.CDS"/>
    <property type="gene ID" value="Manes.06G045900.v8.1"/>
</dbReference>
<evidence type="ECO:0000256" key="2">
    <source>
        <dbReference type="ARBA" id="ARBA00022692"/>
    </source>
</evidence>
<keyword evidence="4 6" id="KW-0472">Membrane</keyword>
<dbReference type="GO" id="GO:0009725">
    <property type="term" value="P:response to hormone"/>
    <property type="evidence" value="ECO:0000318"/>
    <property type="project" value="GO_Central"/>
</dbReference>
<accession>A0A2C9VN00</accession>
<keyword evidence="5" id="KW-0862">Zinc</keyword>
<dbReference type="STRING" id="3983.A0A2C9VN00"/>
<reference evidence="8" key="1">
    <citation type="journal article" date="2016" name="Nat. Biotechnol.">
        <title>Sequencing wild and cultivated cassava and related species reveals extensive interspecific hybridization and genetic diversity.</title>
        <authorList>
            <person name="Bredeson J.V."/>
            <person name="Lyons J.B."/>
            <person name="Prochnik S.E."/>
            <person name="Wu G.A."/>
            <person name="Ha C.M."/>
            <person name="Edsinger-Gonzales E."/>
            <person name="Grimwood J."/>
            <person name="Schmutz J."/>
            <person name="Rabbi I.Y."/>
            <person name="Egesi C."/>
            <person name="Nauluvula P."/>
            <person name="Lebot V."/>
            <person name="Ndunguru J."/>
            <person name="Mkamilo G."/>
            <person name="Bart R.S."/>
            <person name="Setter T.L."/>
            <person name="Gleadow R.M."/>
            <person name="Kulakow P."/>
            <person name="Ferguson M.E."/>
            <person name="Rounsley S."/>
            <person name="Rokhsar D.S."/>
        </authorList>
    </citation>
    <scope>NUCLEOTIDE SEQUENCE [LARGE SCALE GENOMIC DNA]</scope>
    <source>
        <strain evidence="8">cv. AM560-2</strain>
    </source>
</reference>
<dbReference type="AlphaFoldDB" id="A0A2C9VN00"/>
<comment type="caution">
    <text evidence="7">The sequence shown here is derived from an EMBL/GenBank/DDBJ whole genome shotgun (WGS) entry which is preliminary data.</text>
</comment>
<dbReference type="OrthoDB" id="529367at2759"/>
<feature type="transmembrane region" description="Helical" evidence="6">
    <location>
        <begin position="98"/>
        <end position="118"/>
    </location>
</feature>
<name>A0A2C9VN00_MANES</name>
<dbReference type="PANTHER" id="PTHR20855">
    <property type="entry name" value="ADIPOR/PROGESTIN RECEPTOR-RELATED"/>
    <property type="match status" value="1"/>
</dbReference>
<dbReference type="GO" id="GO:0038023">
    <property type="term" value="F:signaling receptor activity"/>
    <property type="evidence" value="ECO:0000318"/>
    <property type="project" value="GO_Central"/>
</dbReference>
<feature type="transmembrane region" description="Helical" evidence="6">
    <location>
        <begin position="346"/>
        <end position="366"/>
    </location>
</feature>
<keyword evidence="2 6" id="KW-0812">Transmembrane</keyword>
<keyword evidence="5" id="KW-0479">Metal-binding</keyword>